<protein>
    <submittedName>
        <fullName evidence="2">Uncharacterized protein</fullName>
    </submittedName>
</protein>
<dbReference type="AlphaFoldDB" id="A0A5E4R3W4"/>
<evidence type="ECO:0000313" key="3">
    <source>
        <dbReference type="Proteomes" id="UP000324832"/>
    </source>
</evidence>
<evidence type="ECO:0000313" key="2">
    <source>
        <dbReference type="EMBL" id="VVD04674.1"/>
    </source>
</evidence>
<organism evidence="2 3">
    <name type="scientific">Leptidea sinapis</name>
    <dbReference type="NCBI Taxonomy" id="189913"/>
    <lineage>
        <taxon>Eukaryota</taxon>
        <taxon>Metazoa</taxon>
        <taxon>Ecdysozoa</taxon>
        <taxon>Arthropoda</taxon>
        <taxon>Hexapoda</taxon>
        <taxon>Insecta</taxon>
        <taxon>Pterygota</taxon>
        <taxon>Neoptera</taxon>
        <taxon>Endopterygota</taxon>
        <taxon>Lepidoptera</taxon>
        <taxon>Glossata</taxon>
        <taxon>Ditrysia</taxon>
        <taxon>Papilionoidea</taxon>
        <taxon>Pieridae</taxon>
        <taxon>Dismorphiinae</taxon>
        <taxon>Leptidea</taxon>
    </lineage>
</organism>
<sequence>MAEDEMLLPLQSENEDSGIDSDEEQQDNQLDPEQQKMMSLHTVEQYHYEHERSLDRCSPQLFEVELTASDEDDDGSMLELVIPLQSRYKRNAEHESMWFWFNALFCLGCFH</sequence>
<proteinExistence type="predicted"/>
<keyword evidence="3" id="KW-1185">Reference proteome</keyword>
<feature type="region of interest" description="Disordered" evidence="1">
    <location>
        <begin position="1"/>
        <end position="34"/>
    </location>
</feature>
<feature type="compositionally biased region" description="Acidic residues" evidence="1">
    <location>
        <begin position="13"/>
        <end position="26"/>
    </location>
</feature>
<dbReference type="Proteomes" id="UP000324832">
    <property type="component" value="Unassembled WGS sequence"/>
</dbReference>
<name>A0A5E4R3W4_9NEOP</name>
<evidence type="ECO:0000256" key="1">
    <source>
        <dbReference type="SAM" id="MobiDB-lite"/>
    </source>
</evidence>
<gene>
    <name evidence="2" type="ORF">LSINAPIS_LOCUS14381</name>
</gene>
<accession>A0A5E4R3W4</accession>
<dbReference type="EMBL" id="FZQP02006881">
    <property type="protein sequence ID" value="VVD04674.1"/>
    <property type="molecule type" value="Genomic_DNA"/>
</dbReference>
<reference evidence="2 3" key="1">
    <citation type="submission" date="2017-07" db="EMBL/GenBank/DDBJ databases">
        <authorList>
            <person name="Talla V."/>
            <person name="Backstrom N."/>
        </authorList>
    </citation>
    <scope>NUCLEOTIDE SEQUENCE [LARGE SCALE GENOMIC DNA]</scope>
</reference>